<dbReference type="Gene3D" id="3.90.1750.10">
    <property type="entry name" value="Hect, E3 ligase catalytic domains"/>
    <property type="match status" value="1"/>
</dbReference>
<organism evidence="11 12">
    <name type="scientific">Symbiodinium natans</name>
    <dbReference type="NCBI Taxonomy" id="878477"/>
    <lineage>
        <taxon>Eukaryota</taxon>
        <taxon>Sar</taxon>
        <taxon>Alveolata</taxon>
        <taxon>Dinophyceae</taxon>
        <taxon>Suessiales</taxon>
        <taxon>Symbiodiniaceae</taxon>
        <taxon>Symbiodinium</taxon>
    </lineage>
</organism>
<dbReference type="InterPro" id="IPR007130">
    <property type="entry name" value="DAGAT"/>
</dbReference>
<dbReference type="GO" id="GO:0032259">
    <property type="term" value="P:methylation"/>
    <property type="evidence" value="ECO:0007669"/>
    <property type="project" value="UniProtKB-KW"/>
</dbReference>
<reference evidence="11" key="1">
    <citation type="submission" date="2021-02" db="EMBL/GenBank/DDBJ databases">
        <authorList>
            <person name="Dougan E. K."/>
            <person name="Rhodes N."/>
            <person name="Thang M."/>
            <person name="Chan C."/>
        </authorList>
    </citation>
    <scope>NUCLEOTIDE SEQUENCE</scope>
</reference>
<gene>
    <name evidence="11" type="ORF">SNAT2548_LOCUS12790</name>
</gene>
<dbReference type="Pfam" id="PF00632">
    <property type="entry name" value="HECT"/>
    <property type="match status" value="1"/>
</dbReference>
<comment type="caution">
    <text evidence="11">The sequence shown here is derived from an EMBL/GenBank/DDBJ whole genome shotgun (WGS) entry which is preliminary data.</text>
</comment>
<dbReference type="Gene3D" id="3.40.50.150">
    <property type="entry name" value="Vaccinia Virus protein VP39"/>
    <property type="match status" value="2"/>
</dbReference>
<dbReference type="Gene3D" id="3.30.2160.10">
    <property type="entry name" value="Hect, E3 ligase catalytic domain"/>
    <property type="match status" value="1"/>
</dbReference>
<dbReference type="Pfam" id="PF05891">
    <property type="entry name" value="Methyltransf_PK"/>
    <property type="match status" value="1"/>
</dbReference>
<dbReference type="Proteomes" id="UP000604046">
    <property type="component" value="Unassembled WGS sequence"/>
</dbReference>
<dbReference type="GO" id="GO:0043161">
    <property type="term" value="P:proteasome-mediated ubiquitin-dependent protein catabolic process"/>
    <property type="evidence" value="ECO:0007669"/>
    <property type="project" value="TreeGrafter"/>
</dbReference>
<keyword evidence="6 8" id="KW-0833">Ubl conjugation pathway</keyword>
<dbReference type="SUPFAM" id="SSF56204">
    <property type="entry name" value="Hect, E3 ligase catalytic domain"/>
    <property type="match status" value="1"/>
</dbReference>
<evidence type="ECO:0000256" key="5">
    <source>
        <dbReference type="ARBA" id="ARBA00022691"/>
    </source>
</evidence>
<keyword evidence="12" id="KW-1185">Reference proteome</keyword>
<evidence type="ECO:0000256" key="4">
    <source>
        <dbReference type="ARBA" id="ARBA00022679"/>
    </source>
</evidence>
<dbReference type="Pfam" id="PF03982">
    <property type="entry name" value="DAGAT"/>
    <property type="match status" value="1"/>
</dbReference>
<keyword evidence="4" id="KW-0808">Transferase</keyword>
<proteinExistence type="inferred from homology"/>
<dbReference type="InterPro" id="IPR019410">
    <property type="entry name" value="Methyltransf_16"/>
</dbReference>
<dbReference type="CDD" id="cd02440">
    <property type="entry name" value="AdoMet_MTases"/>
    <property type="match status" value="2"/>
</dbReference>
<dbReference type="PANTHER" id="PTHR45670">
    <property type="entry name" value="E3 UBIQUITIN-PROTEIN LIGASE TRIP12"/>
    <property type="match status" value="1"/>
</dbReference>
<dbReference type="InterPro" id="IPR029063">
    <property type="entry name" value="SAM-dependent_MTases_sf"/>
</dbReference>
<dbReference type="GO" id="GO:0061630">
    <property type="term" value="F:ubiquitin protein ligase activity"/>
    <property type="evidence" value="ECO:0007669"/>
    <property type="project" value="InterPro"/>
</dbReference>
<feature type="transmembrane region" description="Helical" evidence="9">
    <location>
        <begin position="719"/>
        <end position="738"/>
    </location>
</feature>
<dbReference type="EMBL" id="CAJNDS010001269">
    <property type="protein sequence ID" value="CAE7253811.1"/>
    <property type="molecule type" value="Genomic_DNA"/>
</dbReference>
<keyword evidence="9" id="KW-0812">Transmembrane</keyword>
<evidence type="ECO:0000256" key="1">
    <source>
        <dbReference type="ARBA" id="ARBA00005420"/>
    </source>
</evidence>
<dbReference type="InterPro" id="IPR035983">
    <property type="entry name" value="Hect_E3_ubiquitin_ligase"/>
</dbReference>
<name>A0A812M201_9DINO</name>
<evidence type="ECO:0000256" key="2">
    <source>
        <dbReference type="ARBA" id="ARBA00009059"/>
    </source>
</evidence>
<comment type="similarity">
    <text evidence="1">Belongs to the diacylglycerol acyltransferase family.</text>
</comment>
<accession>A0A812M201</accession>
<dbReference type="InterPro" id="IPR045322">
    <property type="entry name" value="HECTD1/TRIP12-like"/>
</dbReference>
<keyword evidence="3" id="KW-0489">Methyltransferase</keyword>
<protein>
    <recommendedName>
        <fullName evidence="10">HECT domain-containing protein</fullName>
    </recommendedName>
</protein>
<evidence type="ECO:0000256" key="3">
    <source>
        <dbReference type="ARBA" id="ARBA00022603"/>
    </source>
</evidence>
<keyword evidence="7" id="KW-0012">Acyltransferase</keyword>
<evidence type="ECO:0000256" key="9">
    <source>
        <dbReference type="SAM" id="Phobius"/>
    </source>
</evidence>
<keyword evidence="5" id="KW-0949">S-adenosyl-L-methionine</keyword>
<dbReference type="OrthoDB" id="409931at2759"/>
<dbReference type="SUPFAM" id="SSF53335">
    <property type="entry name" value="S-adenosyl-L-methionine-dependent methyltransferases"/>
    <property type="match status" value="2"/>
</dbReference>
<dbReference type="InterPro" id="IPR008576">
    <property type="entry name" value="MeTrfase_NTM1"/>
</dbReference>
<dbReference type="InterPro" id="IPR000569">
    <property type="entry name" value="HECT_dom"/>
</dbReference>
<evidence type="ECO:0000259" key="10">
    <source>
        <dbReference type="PROSITE" id="PS50237"/>
    </source>
</evidence>
<comment type="similarity">
    <text evidence="2">Belongs to the methyltransferase superfamily. NTM1 family.</text>
</comment>
<comment type="caution">
    <text evidence="8">Lacks conserved residue(s) required for the propagation of feature annotation.</text>
</comment>
<dbReference type="GO" id="GO:0000209">
    <property type="term" value="P:protein polyubiquitination"/>
    <property type="evidence" value="ECO:0007669"/>
    <property type="project" value="TreeGrafter"/>
</dbReference>
<sequence>MQAIQICLTLPWATDAESFHLFLGSESIRVGCAASDAQSASAASVRCLMGKILVGVGAFELEVSPEGAEIFVGSILTESSEAVARFSRPSRTRLGRVTLRLRREWRGTDLADLARPGVGPWDVLFPLATPNGHLQLQASPFGGLSRGAVGARVWPCSLLVAAYIRRLYAYKGLQVQLLELGSGSGLCGLVAAAHGATVVLSDGDPRVLPLLHRNVADYVRRHEGPRPHVLRLDFSSAADVEAAIEKYGRFDVVIASDVLYEHRLVSPFFRSAAELLRSQDPDTRCLTSPTILVAVELRPCGVDLAVAMQEEGQHHGYAVKDVTNEMQLWVLTLPDELQVPPLEERHRLYMVSSLARSKEAPELVQTAQPVPGKALRLQAHQPWEDQGTSEWYSRSLGYWSQQEATCAGVLGGHPETSQQDLAASEAFLKALQPRTFEVALECGAGIGRITEGLLLTKCKKVDLLEPSTQLLEEARGRLKSCRLLGSARHFLERSLQDVGELPDRYDLIWVQWVLLYLTDSDVITALGRLRDALRPDGLIVVKENCLLNNSPGLVDERDASITRSDRCMKDLFAQAGLELIAAERQKEWPMNLLPVMMFALRSALLRQLSDPLAVCTGIEYANGTTPDMGTPKYYRLDLAKLEGLFRPEEWCEHCQTAGPEGFPSRSLRARLAPPLSLLVHFERICGTLLYINISGAAGVWVALALLCHARGWPRCARLLILYTLLPFASWAVLCRIFKRSRDERYDFPYRNQHSYLYMKYVWPAELHPPIRKIKAPLIFCIVPHGVLPFGIDYATIDKLGGGRCSWVAAPILFKLPFIRSYLKRAGVMPAKAQHIRATLARSENVGVVLDGVAGIFQPRAEKQEAAWLLQRKGIVKLALETGASLVPIYGFGHTSLLSPILDPFRFLERLSIALDVSLVPFVGRWGWPMGPARRVPVVMAAGQPVDCPKTSEPKQSEIDLYHTLLLDSFKDTFNTHKAAYGWQHKTLMLRAALVREVGRRRGLTRANDRSCTTAAISALAEPCTTCSSELWLESEVSVASVPRQKVRISRQRLLDSAVKVMNLYSAGNALLEIEYAGEVGTGSGPTLEFYAQVAENLRTLQPQLFRTSTPGGMLYPQPYDPHWLRRADEQGSQQILERFRLLGQVVAKCIIDNRLVDIQLHPAFWRSVLGGAPLSQQWLRSVDPELYSSLENIRNMDGDKLEGLCIDFTMPGQASVELKPGGAGFSLNSSNREEYLRRVAEVALVEAVAPQINAFRTAFKELLPLETCRIWSEQELSFIIVGSSVQEDAFWSLDHLAANIKAFSACLPKTSGSGRKSARHSMATRPTPGKLSCCNTWILKLLSAKNLPRQVL</sequence>
<evidence type="ECO:0000313" key="11">
    <source>
        <dbReference type="EMBL" id="CAE7253811.1"/>
    </source>
</evidence>
<evidence type="ECO:0000256" key="6">
    <source>
        <dbReference type="ARBA" id="ARBA00022786"/>
    </source>
</evidence>
<feature type="domain" description="HECT" evidence="10">
    <location>
        <begin position="1071"/>
        <end position="1296"/>
    </location>
</feature>
<evidence type="ECO:0000256" key="8">
    <source>
        <dbReference type="PROSITE-ProRule" id="PRU00104"/>
    </source>
</evidence>
<dbReference type="GO" id="GO:0008276">
    <property type="term" value="F:protein methyltransferase activity"/>
    <property type="evidence" value="ECO:0007669"/>
    <property type="project" value="UniProtKB-ARBA"/>
</dbReference>
<keyword evidence="9" id="KW-0472">Membrane</keyword>
<keyword evidence="9" id="KW-1133">Transmembrane helix</keyword>
<dbReference type="SMART" id="SM00119">
    <property type="entry name" value="HECTc"/>
    <property type="match status" value="1"/>
</dbReference>
<dbReference type="GO" id="GO:0008374">
    <property type="term" value="F:O-acyltransferase activity"/>
    <property type="evidence" value="ECO:0007669"/>
    <property type="project" value="InterPro"/>
</dbReference>
<evidence type="ECO:0000256" key="7">
    <source>
        <dbReference type="ARBA" id="ARBA00023315"/>
    </source>
</evidence>
<feature type="transmembrane region" description="Helical" evidence="9">
    <location>
        <begin position="688"/>
        <end position="707"/>
    </location>
</feature>
<dbReference type="Pfam" id="PF10294">
    <property type="entry name" value="Methyltransf_16"/>
    <property type="match status" value="1"/>
</dbReference>
<dbReference type="PROSITE" id="PS50237">
    <property type="entry name" value="HECT"/>
    <property type="match status" value="1"/>
</dbReference>
<evidence type="ECO:0000313" key="12">
    <source>
        <dbReference type="Proteomes" id="UP000604046"/>
    </source>
</evidence>
<dbReference type="PANTHER" id="PTHR45670:SF1">
    <property type="entry name" value="E3 UBIQUITIN-PROTEIN LIGASE HECTD1"/>
    <property type="match status" value="1"/>
</dbReference>